<dbReference type="EMBL" id="QYYD01000001">
    <property type="protein sequence ID" value="RJF78729.1"/>
    <property type="molecule type" value="Genomic_DNA"/>
</dbReference>
<proteinExistence type="predicted"/>
<organism evidence="2 3">
    <name type="scientific">Rhodopseudomonas palustris</name>
    <dbReference type="NCBI Taxonomy" id="1076"/>
    <lineage>
        <taxon>Bacteria</taxon>
        <taxon>Pseudomonadati</taxon>
        <taxon>Pseudomonadota</taxon>
        <taxon>Alphaproteobacteria</taxon>
        <taxon>Hyphomicrobiales</taxon>
        <taxon>Nitrobacteraceae</taxon>
        <taxon>Rhodopseudomonas</taxon>
    </lineage>
</organism>
<sequence length="70" mass="8107">MAAISMARIGHDAYYGATRPAFEEIARNQRLELTIELIFLNQSYLIWIYINWSAMLATIGTTRRELVETK</sequence>
<accession>A0A418VQX8</accession>
<evidence type="ECO:0000256" key="1">
    <source>
        <dbReference type="SAM" id="Phobius"/>
    </source>
</evidence>
<evidence type="ECO:0000313" key="3">
    <source>
        <dbReference type="Proteomes" id="UP000285523"/>
    </source>
</evidence>
<comment type="caution">
    <text evidence="2">The sequence shown here is derived from an EMBL/GenBank/DDBJ whole genome shotgun (WGS) entry which is preliminary data.</text>
</comment>
<keyword evidence="1" id="KW-0812">Transmembrane</keyword>
<feature type="transmembrane region" description="Helical" evidence="1">
    <location>
        <begin position="44"/>
        <end position="62"/>
    </location>
</feature>
<name>A0A418VQX8_RHOPL</name>
<dbReference type="AlphaFoldDB" id="A0A418VQX8"/>
<keyword evidence="1" id="KW-1133">Transmembrane helix</keyword>
<reference evidence="2 3" key="1">
    <citation type="submission" date="2018-09" db="EMBL/GenBank/DDBJ databases">
        <title>Draft genome sequence of Rhodopseudomonas palustris 2.1.18.</title>
        <authorList>
            <person name="Robertson S.L."/>
            <person name="Meyer T.E."/>
            <person name="Kyndt J.A."/>
        </authorList>
    </citation>
    <scope>NUCLEOTIDE SEQUENCE [LARGE SCALE GENOMIC DNA]</scope>
    <source>
        <strain evidence="2 3">2.1.18</strain>
    </source>
</reference>
<dbReference type="Proteomes" id="UP000285523">
    <property type="component" value="Unassembled WGS sequence"/>
</dbReference>
<gene>
    <name evidence="2" type="ORF">D4Q52_00780</name>
</gene>
<protein>
    <submittedName>
        <fullName evidence="2">Uncharacterized protein</fullName>
    </submittedName>
</protein>
<evidence type="ECO:0000313" key="2">
    <source>
        <dbReference type="EMBL" id="RJF78729.1"/>
    </source>
</evidence>
<keyword evidence="1" id="KW-0472">Membrane</keyword>